<dbReference type="Proteomes" id="UP000481288">
    <property type="component" value="Unassembled WGS sequence"/>
</dbReference>
<organism evidence="11 12">
    <name type="scientific">Lachnellula cervina</name>
    <dbReference type="NCBI Taxonomy" id="1316786"/>
    <lineage>
        <taxon>Eukaryota</taxon>
        <taxon>Fungi</taxon>
        <taxon>Dikarya</taxon>
        <taxon>Ascomycota</taxon>
        <taxon>Pezizomycotina</taxon>
        <taxon>Leotiomycetes</taxon>
        <taxon>Helotiales</taxon>
        <taxon>Lachnaceae</taxon>
        <taxon>Lachnellula</taxon>
    </lineage>
</organism>
<dbReference type="CDD" id="cd20353">
    <property type="entry name" value="Rcat_RBR_RNF216"/>
    <property type="match status" value="1"/>
</dbReference>
<accession>A0A7D8YQX8</accession>
<evidence type="ECO:0000256" key="6">
    <source>
        <dbReference type="ARBA" id="ARBA00022786"/>
    </source>
</evidence>
<evidence type="ECO:0000256" key="2">
    <source>
        <dbReference type="ARBA" id="ARBA00022679"/>
    </source>
</evidence>
<dbReference type="InterPro" id="IPR047544">
    <property type="entry name" value="RING-HC_RBR_RNF216"/>
</dbReference>
<feature type="domain" description="RING-type" evidence="10">
    <location>
        <begin position="451"/>
        <end position="673"/>
    </location>
</feature>
<dbReference type="EMBL" id="QGMG01000324">
    <property type="protein sequence ID" value="TVY54597.1"/>
    <property type="molecule type" value="Genomic_DNA"/>
</dbReference>
<keyword evidence="3" id="KW-0479">Metal-binding</keyword>
<feature type="compositionally biased region" description="Polar residues" evidence="9">
    <location>
        <begin position="48"/>
        <end position="59"/>
    </location>
</feature>
<evidence type="ECO:0000256" key="9">
    <source>
        <dbReference type="SAM" id="MobiDB-lite"/>
    </source>
</evidence>
<feature type="region of interest" description="Disordered" evidence="9">
    <location>
        <begin position="45"/>
        <end position="64"/>
    </location>
</feature>
<evidence type="ECO:0000256" key="7">
    <source>
        <dbReference type="ARBA" id="ARBA00022833"/>
    </source>
</evidence>
<keyword evidence="6" id="KW-0833">Ubl conjugation pathway</keyword>
<evidence type="ECO:0000313" key="11">
    <source>
        <dbReference type="EMBL" id="TVY54597.1"/>
    </source>
</evidence>
<comment type="caution">
    <text evidence="11">The sequence shown here is derived from an EMBL/GenBank/DDBJ whole genome shotgun (WGS) entry which is preliminary data.</text>
</comment>
<comment type="pathway">
    <text evidence="1">Protein modification; protein ubiquitination.</text>
</comment>
<feature type="compositionally biased region" description="Acidic residues" evidence="9">
    <location>
        <begin position="87"/>
        <end position="96"/>
    </location>
</feature>
<dbReference type="SUPFAM" id="SSF57850">
    <property type="entry name" value="RING/U-box"/>
    <property type="match status" value="1"/>
</dbReference>
<feature type="compositionally biased region" description="Polar residues" evidence="9">
    <location>
        <begin position="1"/>
        <end position="24"/>
    </location>
</feature>
<dbReference type="InterPro" id="IPR051628">
    <property type="entry name" value="LUBAC_E3_Ligases"/>
</dbReference>
<keyword evidence="2" id="KW-0808">Transferase</keyword>
<evidence type="ECO:0000256" key="3">
    <source>
        <dbReference type="ARBA" id="ARBA00022723"/>
    </source>
</evidence>
<dbReference type="OrthoDB" id="10009520at2759"/>
<dbReference type="GO" id="GO:0008270">
    <property type="term" value="F:zinc ion binding"/>
    <property type="evidence" value="ECO:0007669"/>
    <property type="project" value="UniProtKB-KW"/>
</dbReference>
<dbReference type="InterPro" id="IPR044066">
    <property type="entry name" value="TRIAD_supradom"/>
</dbReference>
<dbReference type="CDD" id="cd16630">
    <property type="entry name" value="RING-HC_RBR_RNF216"/>
    <property type="match status" value="1"/>
</dbReference>
<evidence type="ECO:0000259" key="10">
    <source>
        <dbReference type="PROSITE" id="PS51873"/>
    </source>
</evidence>
<feature type="compositionally biased region" description="Acidic residues" evidence="9">
    <location>
        <begin position="106"/>
        <end position="119"/>
    </location>
</feature>
<evidence type="ECO:0000256" key="8">
    <source>
        <dbReference type="SAM" id="Coils"/>
    </source>
</evidence>
<feature type="region of interest" description="Disordered" evidence="9">
    <location>
        <begin position="84"/>
        <end position="119"/>
    </location>
</feature>
<keyword evidence="7" id="KW-0862">Zinc</keyword>
<dbReference type="PROSITE" id="PS51873">
    <property type="entry name" value="TRIAD"/>
    <property type="match status" value="1"/>
</dbReference>
<evidence type="ECO:0000256" key="1">
    <source>
        <dbReference type="ARBA" id="ARBA00004906"/>
    </source>
</evidence>
<keyword evidence="5" id="KW-0863">Zinc-finger</keyword>
<name>A0A7D8YQX8_9HELO</name>
<dbReference type="PANTHER" id="PTHR22770:SF47">
    <property type="entry name" value="E3 UBIQUITIN-PROTEIN LIGASE RNF216"/>
    <property type="match status" value="1"/>
</dbReference>
<gene>
    <name evidence="11" type="primary">RNF216_0</name>
    <name evidence="11" type="ORF">LCER1_G002996</name>
</gene>
<feature type="region of interest" description="Disordered" evidence="9">
    <location>
        <begin position="1"/>
        <end position="26"/>
    </location>
</feature>
<dbReference type="PANTHER" id="PTHR22770">
    <property type="entry name" value="UBIQUITIN CONJUGATING ENZYME 7 INTERACTING PROTEIN-RELATED"/>
    <property type="match status" value="1"/>
</dbReference>
<keyword evidence="4" id="KW-0677">Repeat</keyword>
<dbReference type="CDD" id="cd20339">
    <property type="entry name" value="BRcat_RBR_RNF216"/>
    <property type="match status" value="1"/>
</dbReference>
<evidence type="ECO:0000256" key="5">
    <source>
        <dbReference type="ARBA" id="ARBA00022771"/>
    </source>
</evidence>
<feature type="coiled-coil region" evidence="8">
    <location>
        <begin position="926"/>
        <end position="955"/>
    </location>
</feature>
<dbReference type="GO" id="GO:0016740">
    <property type="term" value="F:transferase activity"/>
    <property type="evidence" value="ECO:0007669"/>
    <property type="project" value="UniProtKB-KW"/>
</dbReference>
<evidence type="ECO:0000313" key="12">
    <source>
        <dbReference type="Proteomes" id="UP000481288"/>
    </source>
</evidence>
<keyword evidence="12" id="KW-1185">Reference proteome</keyword>
<evidence type="ECO:0000256" key="4">
    <source>
        <dbReference type="ARBA" id="ARBA00022737"/>
    </source>
</evidence>
<dbReference type="Gene3D" id="1.20.120.1750">
    <property type="match status" value="1"/>
</dbReference>
<sequence length="987" mass="110830">MNSVSLPPVNESNPNPLAQPSRTIQLPPRTALNTTRFERLLALRSKKQLNNNPHPSVNKSPKFLPIAKVDHARAGPSNAMNIIDLTADNDDDDQDSELSPSVDGNIYDDDPSDDPFDEDIFYPAPEQRSRANIAPDINGYAAPAPQAIHQAPPHRPLAFNPPPQMPDQPANPFGAAYVMGDFILDDDFDDENFARAYEQLSQPPVPQAPAPHAEPIARFQPQAQAQVPALEPVPQLETEDDCIAAVLGLFPDICPDHVSELWSKVARSSDRLIAHILDKMEKSSPYPKAKDKQKTLKRKREIDEDAAAELKYGAPGHAAPLDVIIRTYIKNILQVEFPETPMVFIYATLEQSQHRLFQAYRVLEEAQRAFNPADPPYNKIKNARKSQAEFRDANIQEYIDNPGADPARTEILRELQAARKIRSKAEAKRELEREAEREEEANEQRAVAEGTMQECGCCFGDYPLNRMIHCDADTMHWFCKACAKQTADTEIGNSKYILRCMSMDGCEGGFSSDQRSLFLDEKTKIALERNEQEAVLRMAGIENLESCPFCPYAAEYPPVEINKEFRCEAPDCEKVSCRLCKLESHIPKSCDEFMKENGLSIRRQIEEAMSAALIRKCNKCGTPFVKDEGCNKMTCTRNGCYNVQCYVCSASCSYDHFDDQNRGGRKGNCPLFESTFARHDIDVGKAAKEAIEKVRAEHPEYTEEDLKVHVSENVLKDDEQRKQRDPRAHLAAAAQMRRADHPLLNAIPIVRYMGDLPIPLPDVEANPFQARRRMRLPMYEMEDPMYQMNFDHDVEALVPNMDFLNQGAMNVQIAPPAPAPPPLVPNIERFGFDNFDFVNQGLAQDPGPGLAQGQAMVGANPRAIPDNMLRIGNFVLAQQPGQGKTRTPLKAQYSAGPAEAVNRNWRQIAAERDGSFAERARLLVERQQIHAEQQRIQAEQQRLQAEHAAREARRAARGANLAADQARHAAALQELQRRGQLRRARFQ</sequence>
<reference evidence="11 12" key="1">
    <citation type="submission" date="2018-05" db="EMBL/GenBank/DDBJ databases">
        <title>Whole genome sequencing for identification of molecular markers to develop diagnostic detection tools for the regulated plant pathogen Lachnellula willkommii.</title>
        <authorList>
            <person name="Giroux E."/>
            <person name="Bilodeau G."/>
        </authorList>
    </citation>
    <scope>NUCLEOTIDE SEQUENCE [LARGE SCALE GENOMIC DNA]</scope>
    <source>
        <strain evidence="11 12">CBS 625.97</strain>
    </source>
</reference>
<feature type="coiled-coil region" evidence="8">
    <location>
        <begin position="408"/>
        <end position="451"/>
    </location>
</feature>
<dbReference type="AlphaFoldDB" id="A0A7D8YQX8"/>
<protein>
    <submittedName>
        <fullName evidence="11">E3 ubiquitin-protein ligase</fullName>
    </submittedName>
</protein>
<dbReference type="InterPro" id="IPR047546">
    <property type="entry name" value="Rcat_RBR_RNF216"/>
</dbReference>
<dbReference type="Pfam" id="PF26200">
    <property type="entry name" value="Rcat_RNF216"/>
    <property type="match status" value="1"/>
</dbReference>
<keyword evidence="8" id="KW-0175">Coiled coil</keyword>
<proteinExistence type="predicted"/>
<dbReference type="InterPro" id="IPR047545">
    <property type="entry name" value="BRcat_RBR_RNF216"/>
</dbReference>